<dbReference type="AlphaFoldDB" id="A0A7X6DIX0"/>
<keyword evidence="1" id="KW-0456">Lyase</keyword>
<dbReference type="EMBL" id="VTOX01000008">
    <property type="protein sequence ID" value="NKE67996.1"/>
    <property type="molecule type" value="Genomic_DNA"/>
</dbReference>
<dbReference type="PIRSF" id="PIRSF020680">
    <property type="entry name" value="PhnH"/>
    <property type="match status" value="1"/>
</dbReference>
<proteinExistence type="predicted"/>
<evidence type="ECO:0000313" key="1">
    <source>
        <dbReference type="EMBL" id="NKE67996.1"/>
    </source>
</evidence>
<dbReference type="Gene3D" id="3.40.50.11310">
    <property type="entry name" value="Bacterial phosphonate metabolism protein PhnH"/>
    <property type="match status" value="1"/>
</dbReference>
<dbReference type="NCBIfam" id="TIGR03292">
    <property type="entry name" value="PhnH_redo"/>
    <property type="match status" value="1"/>
</dbReference>
<dbReference type="SUPFAM" id="SSF159709">
    <property type="entry name" value="PhnH-like"/>
    <property type="match status" value="1"/>
</dbReference>
<dbReference type="RefSeq" id="WP_168109122.1">
    <property type="nucleotide sequence ID" value="NZ_VTOX01000008.1"/>
</dbReference>
<gene>
    <name evidence="1" type="primary">phnH</name>
    <name evidence="1" type="ORF">RAMLITH_19415</name>
</gene>
<name>A0A7X6DIX0_9BURK</name>
<protein>
    <submittedName>
        <fullName evidence="1">Phosphonate C-P lyase system protein PhnH</fullName>
    </submittedName>
</protein>
<dbReference type="InterPro" id="IPR038058">
    <property type="entry name" value="PhnH-like_sp"/>
</dbReference>
<comment type="caution">
    <text evidence="1">The sequence shown here is derived from an EMBL/GenBank/DDBJ whole genome shotgun (WGS) entry which is preliminary data.</text>
</comment>
<dbReference type="Proteomes" id="UP000521868">
    <property type="component" value="Unassembled WGS sequence"/>
</dbReference>
<organism evidence="1 2">
    <name type="scientific">Ramlibacter lithotrophicus</name>
    <dbReference type="NCBI Taxonomy" id="2606681"/>
    <lineage>
        <taxon>Bacteria</taxon>
        <taxon>Pseudomonadati</taxon>
        <taxon>Pseudomonadota</taxon>
        <taxon>Betaproteobacteria</taxon>
        <taxon>Burkholderiales</taxon>
        <taxon>Comamonadaceae</taxon>
        <taxon>Ramlibacter</taxon>
    </lineage>
</organism>
<dbReference type="GO" id="GO:0019634">
    <property type="term" value="P:organic phosphonate metabolic process"/>
    <property type="evidence" value="ECO:0007669"/>
    <property type="project" value="InterPro"/>
</dbReference>
<dbReference type="Pfam" id="PF05845">
    <property type="entry name" value="PhnH"/>
    <property type="match status" value="1"/>
</dbReference>
<sequence length="204" mass="21842">MTGSAWRAGLADPVHDAQQTYRAVLDAFARPGQRVSVGQPVAGLPLGAAMAHLLLTLTDDDTAVWWQHDVDACAPWLRFHTGARLSASPHEASFVVLTDPRRMPALEEFAQGTAAAPERSATLLIEVPSLDDGPALHWHGPGIRGSQTVRIDGLAPAFWSQWQANRAAFPQGVDIVFTCGAAAIGLPRTTRVARLEELSPCTLP</sequence>
<accession>A0A7X6DIX0</accession>
<reference evidence="1 2" key="1">
    <citation type="journal article" date="2020" name="Nature">
        <title>Bacterial chemolithoautotrophy via manganese oxidation.</title>
        <authorList>
            <person name="Yu H."/>
            <person name="Leadbetter J.R."/>
        </authorList>
    </citation>
    <scope>NUCLEOTIDE SEQUENCE [LARGE SCALE GENOMIC DNA]</scope>
    <source>
        <strain evidence="1 2">RBP-1</strain>
    </source>
</reference>
<evidence type="ECO:0000313" key="2">
    <source>
        <dbReference type="Proteomes" id="UP000521868"/>
    </source>
</evidence>
<dbReference type="GO" id="GO:0016829">
    <property type="term" value="F:lyase activity"/>
    <property type="evidence" value="ECO:0007669"/>
    <property type="project" value="UniProtKB-KW"/>
</dbReference>
<dbReference type="InterPro" id="IPR008772">
    <property type="entry name" value="Phosphonate_metab_PhnH"/>
</dbReference>
<keyword evidence="2" id="KW-1185">Reference proteome</keyword>